<dbReference type="Proteomes" id="UP000293562">
    <property type="component" value="Unassembled WGS sequence"/>
</dbReference>
<dbReference type="PANTHER" id="PTHR30041:SF8">
    <property type="entry name" value="PROTEIN YFFB"/>
    <property type="match status" value="1"/>
</dbReference>
<evidence type="ECO:0000256" key="1">
    <source>
        <dbReference type="ARBA" id="ARBA00007198"/>
    </source>
</evidence>
<evidence type="ECO:0000313" key="3">
    <source>
        <dbReference type="EMBL" id="RZT95862.1"/>
    </source>
</evidence>
<name>A0A4Q7VIB1_9BACT</name>
<dbReference type="InterPro" id="IPR006660">
    <property type="entry name" value="Arsenate_reductase-like"/>
</dbReference>
<comment type="similarity">
    <text evidence="1 2">Belongs to the ArsC family.</text>
</comment>
<accession>A0A4Q7VIB1</accession>
<dbReference type="Gene3D" id="3.40.30.10">
    <property type="entry name" value="Glutaredoxin"/>
    <property type="match status" value="1"/>
</dbReference>
<dbReference type="SUPFAM" id="SSF52833">
    <property type="entry name" value="Thioredoxin-like"/>
    <property type="match status" value="1"/>
</dbReference>
<dbReference type="Pfam" id="PF03960">
    <property type="entry name" value="ArsC"/>
    <property type="match status" value="1"/>
</dbReference>
<comment type="caution">
    <text evidence="3">The sequence shown here is derived from an EMBL/GenBank/DDBJ whole genome shotgun (WGS) entry which is preliminary data.</text>
</comment>
<sequence>MTNKIYYLSTCSTCQRIMKELGIDENFEQQDIKIENISEPDLEMFAKQAGSYEALFSKRAMKYKSMGLKEKNLSEDDYKQLMLDEYTFLKRPFILIDGEAFIGNSKKTVEAAKAKLGL</sequence>
<gene>
    <name evidence="3" type="ORF">EV201_0490</name>
</gene>
<proteinExistence type="inferred from homology"/>
<dbReference type="OrthoDB" id="1120494at2"/>
<dbReference type="AlphaFoldDB" id="A0A4Q7VIB1"/>
<keyword evidence="4" id="KW-1185">Reference proteome</keyword>
<dbReference type="RefSeq" id="WP_130305788.1">
    <property type="nucleotide sequence ID" value="NZ_SHKN01000001.1"/>
</dbReference>
<evidence type="ECO:0000313" key="4">
    <source>
        <dbReference type="Proteomes" id="UP000293562"/>
    </source>
</evidence>
<dbReference type="PANTHER" id="PTHR30041">
    <property type="entry name" value="ARSENATE REDUCTASE"/>
    <property type="match status" value="1"/>
</dbReference>
<dbReference type="EMBL" id="SHKN01000001">
    <property type="protein sequence ID" value="RZT95862.1"/>
    <property type="molecule type" value="Genomic_DNA"/>
</dbReference>
<dbReference type="PROSITE" id="PS51353">
    <property type="entry name" value="ARSC"/>
    <property type="match status" value="1"/>
</dbReference>
<protein>
    <submittedName>
        <fullName evidence="3">Arsenate reductase</fullName>
    </submittedName>
</protein>
<reference evidence="3 4" key="1">
    <citation type="submission" date="2019-02" db="EMBL/GenBank/DDBJ databases">
        <title>Genomic Encyclopedia of Type Strains, Phase IV (KMG-IV): sequencing the most valuable type-strain genomes for metagenomic binning, comparative biology and taxonomic classification.</title>
        <authorList>
            <person name="Goeker M."/>
        </authorList>
    </citation>
    <scope>NUCLEOTIDE SEQUENCE [LARGE SCALE GENOMIC DNA]</scope>
    <source>
        <strain evidence="3 4">DSM 28825</strain>
    </source>
</reference>
<organism evidence="3 4">
    <name type="scientific">Ancylomarina subtilis</name>
    <dbReference type="NCBI Taxonomy" id="1639035"/>
    <lineage>
        <taxon>Bacteria</taxon>
        <taxon>Pseudomonadati</taxon>
        <taxon>Bacteroidota</taxon>
        <taxon>Bacteroidia</taxon>
        <taxon>Marinilabiliales</taxon>
        <taxon>Marinifilaceae</taxon>
        <taxon>Ancylomarina</taxon>
    </lineage>
</organism>
<evidence type="ECO:0000256" key="2">
    <source>
        <dbReference type="PROSITE-ProRule" id="PRU01282"/>
    </source>
</evidence>
<dbReference type="InterPro" id="IPR036249">
    <property type="entry name" value="Thioredoxin-like_sf"/>
</dbReference>